<dbReference type="OrthoDB" id="8524550at2"/>
<organism evidence="3 4">
    <name type="scientific">Suttonella ornithocola</name>
    <dbReference type="NCBI Taxonomy" id="279832"/>
    <lineage>
        <taxon>Bacteria</taxon>
        <taxon>Pseudomonadati</taxon>
        <taxon>Pseudomonadota</taxon>
        <taxon>Gammaproteobacteria</taxon>
        <taxon>Cardiobacteriales</taxon>
        <taxon>Cardiobacteriaceae</taxon>
        <taxon>Suttonella</taxon>
    </lineage>
</organism>
<dbReference type="EMBL" id="UHIC01000001">
    <property type="protein sequence ID" value="SUO96815.1"/>
    <property type="molecule type" value="Genomic_DNA"/>
</dbReference>
<proteinExistence type="predicted"/>
<feature type="coiled-coil region" evidence="1">
    <location>
        <begin position="51"/>
        <end position="85"/>
    </location>
</feature>
<feature type="compositionally biased region" description="Polar residues" evidence="2">
    <location>
        <begin position="1"/>
        <end position="17"/>
    </location>
</feature>
<evidence type="ECO:0000313" key="3">
    <source>
        <dbReference type="EMBL" id="SUO96815.1"/>
    </source>
</evidence>
<evidence type="ECO:0000313" key="4">
    <source>
        <dbReference type="Proteomes" id="UP000254601"/>
    </source>
</evidence>
<accession>A0A380MW76</accession>
<feature type="region of interest" description="Disordered" evidence="2">
    <location>
        <begin position="1"/>
        <end position="22"/>
    </location>
</feature>
<keyword evidence="4" id="KW-1185">Reference proteome</keyword>
<name>A0A380MW76_9GAMM</name>
<dbReference type="InterPro" id="IPR014996">
    <property type="entry name" value="AcaB"/>
</dbReference>
<protein>
    <submittedName>
        <fullName evidence="3">Integrating conjugative element protein, PFL_4669 family</fullName>
    </submittedName>
</protein>
<keyword evidence="1" id="KW-0175">Coiled coil</keyword>
<reference evidence="3 4" key="1">
    <citation type="submission" date="2018-06" db="EMBL/GenBank/DDBJ databases">
        <authorList>
            <consortium name="Pathogen Informatics"/>
            <person name="Doyle S."/>
        </authorList>
    </citation>
    <scope>NUCLEOTIDE SEQUENCE [LARGE SCALE GENOMIC DNA]</scope>
    <source>
        <strain evidence="3 4">NCTC13337</strain>
    </source>
</reference>
<dbReference type="Proteomes" id="UP000254601">
    <property type="component" value="Unassembled WGS sequence"/>
</dbReference>
<evidence type="ECO:0000256" key="1">
    <source>
        <dbReference type="SAM" id="Coils"/>
    </source>
</evidence>
<gene>
    <name evidence="3" type="ORF">NCTC13337_02033</name>
</gene>
<evidence type="ECO:0000256" key="2">
    <source>
        <dbReference type="SAM" id="MobiDB-lite"/>
    </source>
</evidence>
<dbReference type="AlphaFoldDB" id="A0A380MW76"/>
<sequence>MSDTDNTQESKNLSGQRSKIDEINAATQSLELRQAEQIVNDDESIALTTAEERQIEAMADTEEERQELRQELLDEKRKVEVIRVAKAQVNEAVPARHVVSRPSFGPVTGSVEYHTRRAYGFLLGRKRSGDNGYIVGLFQAAADLRLLVQGYATGCPYAAWYLIQVEELLQKIRQKVKSVEQEAQALVNHATTISLMPFTSKRPSIVPLDFRVVYAFHFAELLSHYDRILRLLQSYEIQQFITHEQFMGIEEQLGTPLRRLFRLPSEWSYVGKDAVQQQTATALAAEHRMGMLPEDILLGERQPKMI</sequence>
<dbReference type="Pfam" id="PF08900">
    <property type="entry name" value="AcaB"/>
    <property type="match status" value="1"/>
</dbReference>
<dbReference type="RefSeq" id="WP_072577421.1">
    <property type="nucleotide sequence ID" value="NZ_LWHB01000172.1"/>
</dbReference>
<feature type="coiled-coil region" evidence="1">
    <location>
        <begin position="162"/>
        <end position="189"/>
    </location>
</feature>